<sequence>MITLALALAANLAADPVPDRWIDAVAQVESAGRSSAVGDGGKAKGAWQFHRAAWSDCSRLRKAAGLPIYPYSQATNQAKAREYARTWLTYLRDQLSARIGRPAFAHETWLAFNLGLTGFREYSYQAALVPAKRYQAAMKIYQLTK</sequence>
<dbReference type="InterPro" id="IPR023346">
    <property type="entry name" value="Lysozyme-like_dom_sf"/>
</dbReference>
<dbReference type="Gene3D" id="1.10.530.10">
    <property type="match status" value="1"/>
</dbReference>
<reference evidence="1" key="1">
    <citation type="submission" date="2020-04" db="EMBL/GenBank/DDBJ databases">
        <authorList>
            <person name="Chiriac C."/>
            <person name="Salcher M."/>
            <person name="Ghai R."/>
            <person name="Kavagutti S V."/>
        </authorList>
    </citation>
    <scope>NUCLEOTIDE SEQUENCE</scope>
</reference>
<evidence type="ECO:0000313" key="1">
    <source>
        <dbReference type="EMBL" id="CAB4139323.1"/>
    </source>
</evidence>
<proteinExistence type="predicted"/>
<protein>
    <recommendedName>
        <fullName evidence="2">Transglycosylase SLT domain-containing protein</fullName>
    </recommendedName>
</protein>
<organism evidence="1">
    <name type="scientific">uncultured Caudovirales phage</name>
    <dbReference type="NCBI Taxonomy" id="2100421"/>
    <lineage>
        <taxon>Viruses</taxon>
        <taxon>Duplodnaviria</taxon>
        <taxon>Heunggongvirae</taxon>
        <taxon>Uroviricota</taxon>
        <taxon>Caudoviricetes</taxon>
        <taxon>Peduoviridae</taxon>
        <taxon>Maltschvirus</taxon>
        <taxon>Maltschvirus maltsch</taxon>
    </lineage>
</organism>
<evidence type="ECO:0008006" key="2">
    <source>
        <dbReference type="Google" id="ProtNLM"/>
    </source>
</evidence>
<name>A0A6J5M1F2_9CAUD</name>
<dbReference type="SUPFAM" id="SSF53955">
    <property type="entry name" value="Lysozyme-like"/>
    <property type="match status" value="1"/>
</dbReference>
<accession>A0A6J5M1F2</accession>
<dbReference type="EMBL" id="LR796355">
    <property type="protein sequence ID" value="CAB4139323.1"/>
    <property type="molecule type" value="Genomic_DNA"/>
</dbReference>
<gene>
    <name evidence="1" type="ORF">UFOVP339_36</name>
</gene>